<proteinExistence type="predicted"/>
<evidence type="ECO:0000313" key="2">
    <source>
        <dbReference type="Proteomes" id="UP001600894"/>
    </source>
</evidence>
<reference evidence="1 2" key="1">
    <citation type="submission" date="2024-04" db="EMBL/GenBank/DDBJ databases">
        <title>Defined microbial consortia suppress multidrug-resistant proinflammatory Enterobacteriaceae via ecological control.</title>
        <authorList>
            <person name="Furuichi M."/>
            <person name="Kawaguchi T."/>
            <person name="Pust M."/>
            <person name="Yasuma K."/>
            <person name="Plichta D."/>
            <person name="Hasegawa N."/>
            <person name="Ohya T."/>
            <person name="Bhattarai S."/>
            <person name="Sasajima S."/>
            <person name="Aoto Y."/>
            <person name="Tuganbaev T."/>
            <person name="Yaginuma M."/>
            <person name="Ueda M."/>
            <person name="Okahashi N."/>
            <person name="Amafuji K."/>
            <person name="Kiridooshi Y."/>
            <person name="Sugita K."/>
            <person name="Strazar M."/>
            <person name="Skelly A."/>
            <person name="Suda W."/>
            <person name="Hattori M."/>
            <person name="Nakamoto N."/>
            <person name="Caballero S."/>
            <person name="Norman J."/>
            <person name="Olle B."/>
            <person name="Tanoue T."/>
            <person name="Arita M."/>
            <person name="Bucci V."/>
            <person name="Atarashi K."/>
            <person name="Xavier R."/>
            <person name="Honda K."/>
        </authorList>
    </citation>
    <scope>NUCLEOTIDE SEQUENCE [LARGE SCALE GENOMIC DNA]</scope>
    <source>
        <strain evidence="2">f13</strain>
    </source>
</reference>
<sequence length="64" mass="7957">MFPSRKKLKKVFLGRDMDLSQEEIEERFQTLSYLKIHPRAREENKREIQRTKEEFRAFLEKIEE</sequence>
<dbReference type="Proteomes" id="UP001600894">
    <property type="component" value="Unassembled WGS sequence"/>
</dbReference>
<protein>
    <submittedName>
        <fullName evidence="1">Uncharacterized protein</fullName>
    </submittedName>
</protein>
<dbReference type="EMBL" id="BAABXL010000001">
    <property type="protein sequence ID" value="GAA6268752.1"/>
    <property type="molecule type" value="Genomic_DNA"/>
</dbReference>
<comment type="caution">
    <text evidence="1">The sequence shown here is derived from an EMBL/GenBank/DDBJ whole genome shotgun (WGS) entry which is preliminary data.</text>
</comment>
<evidence type="ECO:0000313" key="1">
    <source>
        <dbReference type="EMBL" id="GAA6268752.1"/>
    </source>
</evidence>
<organism evidence="1 2">
    <name type="scientific">Enterocloster alcoholdehydrogenati</name>
    <dbReference type="NCBI Taxonomy" id="2547410"/>
    <lineage>
        <taxon>Bacteria</taxon>
        <taxon>Bacillati</taxon>
        <taxon>Bacillota</taxon>
        <taxon>Clostridia</taxon>
        <taxon>Lachnospirales</taxon>
        <taxon>Lachnospiraceae</taxon>
        <taxon>Enterocloster</taxon>
    </lineage>
</organism>
<dbReference type="RefSeq" id="WP_390469739.1">
    <property type="nucleotide sequence ID" value="NZ_BAABXL010000001.1"/>
</dbReference>
<accession>A0ABQ0AXK0</accession>
<gene>
    <name evidence="1" type="ORF">F130042H8_18120</name>
</gene>
<name>A0ABQ0AXK0_9FIRM</name>
<keyword evidence="2" id="KW-1185">Reference proteome</keyword>